<evidence type="ECO:0000256" key="1">
    <source>
        <dbReference type="SAM" id="MobiDB-lite"/>
    </source>
</evidence>
<dbReference type="EMBL" id="AP022642">
    <property type="protein sequence ID" value="BCA31035.1"/>
    <property type="molecule type" value="Genomic_DNA"/>
</dbReference>
<evidence type="ECO:0000313" key="3">
    <source>
        <dbReference type="EMBL" id="BBT19016.1"/>
    </source>
</evidence>
<dbReference type="KEGG" id="poj:PtoMrB4_50120"/>
<keyword evidence="10" id="KW-1185">Reference proteome</keyword>
<evidence type="ECO:0000313" key="7">
    <source>
        <dbReference type="Proteomes" id="UP000461288"/>
    </source>
</evidence>
<keyword evidence="2" id="KW-0732">Signal</keyword>
<gene>
    <name evidence="6" type="ORF">GO594_05785</name>
    <name evidence="4" type="ORF">PtoMrB4_50120</name>
    <name evidence="5" type="ORF">R0G64_09530</name>
    <name evidence="3" type="ORF">WP8S17C03_50650</name>
</gene>
<feature type="signal peptide" evidence="2">
    <location>
        <begin position="1"/>
        <end position="23"/>
    </location>
</feature>
<reference evidence="6 7" key="2">
    <citation type="submission" date="2019-12" db="EMBL/GenBank/DDBJ databases">
        <title>Draft genome sequence of Pseudomonas otitidis recovered from a chicken carcass.</title>
        <authorList>
            <person name="Vieira T.R."/>
            <person name="Oliviera E.F.C."/>
            <person name="Silva N.M.V."/>
            <person name="Sambrano G.E."/>
            <person name="Cibulski S.P."/>
            <person name="Cardoso M.R.I."/>
        </authorList>
    </citation>
    <scope>NUCLEOTIDE SEQUENCE [LARGE SCALE GENOMIC DNA]</scope>
    <source>
        <strain evidence="6 7">25_K</strain>
    </source>
</reference>
<protein>
    <recommendedName>
        <fullName evidence="11">Murein lipoprotein</fullName>
    </recommendedName>
</protein>
<dbReference type="Proteomes" id="UP000461288">
    <property type="component" value="Unassembled WGS sequence"/>
</dbReference>
<sequence length="70" mass="7345">MRTPLLLTLAALLLSGCGLGETAATGAAQAKAQADQARQLQQQADQLKQQIDQANAQNQARLDAAEDATR</sequence>
<reference evidence="5 10" key="4">
    <citation type="submission" date="2023-10" db="EMBL/GenBank/DDBJ databases">
        <title>Pseudomonas otitidis isolated from a paediatric patient with cystic fibrosis in Chile.</title>
        <authorList>
            <person name="Amsteins-Romero L."/>
            <person name="Opazo-Capurro A."/>
            <person name="Matus-Kohler M."/>
            <person name="Gonzalez-Rocha G."/>
        </authorList>
    </citation>
    <scope>NUCLEOTIDE SEQUENCE [LARGE SCALE GENOMIC DNA]</scope>
    <source>
        <strain evidence="5 10">P-714</strain>
    </source>
</reference>
<dbReference type="EMBL" id="JAWJUL010000028">
    <property type="protein sequence ID" value="MDV3439664.1"/>
    <property type="molecule type" value="Genomic_DNA"/>
</dbReference>
<feature type="chain" id="PRO_5044628339" description="Murein lipoprotein" evidence="2">
    <location>
        <begin position="24"/>
        <end position="70"/>
    </location>
</feature>
<reference evidence="4 8" key="3">
    <citation type="journal article" date="2020" name="Microbiol. Resour. Announc.">
        <title>Complete genome sequence of Pseudomonas otitidis strain MrB4, isolated from Lake Biwa in Japan.</title>
        <authorList>
            <person name="Miyazaki K."/>
            <person name="Hase E."/>
            <person name="Maruya T."/>
        </authorList>
    </citation>
    <scope>NUCLEOTIDE SEQUENCE [LARGE SCALE GENOMIC DNA]</scope>
    <source>
        <strain evidence="4 8">MrB4</strain>
    </source>
</reference>
<evidence type="ECO:0000313" key="10">
    <source>
        <dbReference type="Proteomes" id="UP001273935"/>
    </source>
</evidence>
<dbReference type="PROSITE" id="PS51257">
    <property type="entry name" value="PROKAR_LIPOPROTEIN"/>
    <property type="match status" value="1"/>
</dbReference>
<reference evidence="3 9" key="1">
    <citation type="submission" date="2019-12" db="EMBL/GenBank/DDBJ databases">
        <title>complete genome sequences of Pseudomonas otitidis str. WP8-S17-CRE-03 isolated from wastewater treatment plant effluent.</title>
        <authorList>
            <person name="Sekizuka T."/>
            <person name="Itokawa K."/>
            <person name="Yatsu K."/>
            <person name="Inamine Y."/>
            <person name="Kuroda M."/>
        </authorList>
    </citation>
    <scope>NUCLEOTIDE SEQUENCE [LARGE SCALE GENOMIC DNA]</scope>
    <source>
        <strain evidence="3 9">WP8-S17-CRE-03</strain>
    </source>
</reference>
<dbReference type="Proteomes" id="UP001273935">
    <property type="component" value="Unassembled WGS sequence"/>
</dbReference>
<proteinExistence type="predicted"/>
<dbReference type="Proteomes" id="UP000515591">
    <property type="component" value="Chromosome"/>
</dbReference>
<dbReference type="GeneID" id="57400242"/>
<dbReference type="AlphaFoldDB" id="A0A679GNH5"/>
<evidence type="ECO:0000256" key="2">
    <source>
        <dbReference type="SAM" id="SignalP"/>
    </source>
</evidence>
<feature type="region of interest" description="Disordered" evidence="1">
    <location>
        <begin position="48"/>
        <end position="70"/>
    </location>
</feature>
<evidence type="ECO:0000313" key="5">
    <source>
        <dbReference type="EMBL" id="MDV3439664.1"/>
    </source>
</evidence>
<dbReference type="EMBL" id="WTFN01000009">
    <property type="protein sequence ID" value="MWK55476.1"/>
    <property type="molecule type" value="Genomic_DNA"/>
</dbReference>
<name>A0A679GNH5_9GAMM</name>
<evidence type="ECO:0000313" key="4">
    <source>
        <dbReference type="EMBL" id="BCA31035.1"/>
    </source>
</evidence>
<dbReference type="RefSeq" id="WP_107331835.1">
    <property type="nucleotide sequence ID" value="NZ_AP022213.1"/>
</dbReference>
<evidence type="ECO:0000313" key="9">
    <source>
        <dbReference type="Proteomes" id="UP000515591"/>
    </source>
</evidence>
<feature type="compositionally biased region" description="Low complexity" evidence="1">
    <location>
        <begin position="48"/>
        <end position="60"/>
    </location>
</feature>
<evidence type="ECO:0000313" key="6">
    <source>
        <dbReference type="EMBL" id="MWK55476.1"/>
    </source>
</evidence>
<dbReference type="Proteomes" id="UP000501237">
    <property type="component" value="Chromosome"/>
</dbReference>
<dbReference type="EMBL" id="AP022213">
    <property type="protein sequence ID" value="BBT19016.1"/>
    <property type="molecule type" value="Genomic_DNA"/>
</dbReference>
<organism evidence="4 8">
    <name type="scientific">Metapseudomonas otitidis</name>
    <dbReference type="NCBI Taxonomy" id="319939"/>
    <lineage>
        <taxon>Bacteria</taxon>
        <taxon>Pseudomonadati</taxon>
        <taxon>Pseudomonadota</taxon>
        <taxon>Gammaproteobacteria</taxon>
        <taxon>Pseudomonadales</taxon>
        <taxon>Pseudomonadaceae</taxon>
        <taxon>Metapseudomonas</taxon>
    </lineage>
</organism>
<accession>A0A679GNH5</accession>
<evidence type="ECO:0000313" key="8">
    <source>
        <dbReference type="Proteomes" id="UP000501237"/>
    </source>
</evidence>
<evidence type="ECO:0008006" key="11">
    <source>
        <dbReference type="Google" id="ProtNLM"/>
    </source>
</evidence>